<evidence type="ECO:0000256" key="1">
    <source>
        <dbReference type="SAM" id="MobiDB-lite"/>
    </source>
</evidence>
<dbReference type="EMBL" id="CP088147">
    <property type="protein sequence ID" value="UTU51765.1"/>
    <property type="molecule type" value="Genomic_DNA"/>
</dbReference>
<evidence type="ECO:0000313" key="2">
    <source>
        <dbReference type="EMBL" id="UTU51765.1"/>
    </source>
</evidence>
<reference evidence="2 3" key="1">
    <citation type="journal article" date="2022" name="Microbiol. Resour. Announc.">
        <title>Complete Genome Sequence of Mesorhizobium ciceri Strain R30, a Rhizobium Used as a Commercial Inoculant for Chickpea in Argentina.</title>
        <authorList>
            <person name="Foresto E."/>
            <person name="Revale S."/>
            <person name="Primo E."/>
            <person name="Nievas F."/>
            <person name="Carezzano E."/>
            <person name="Puente M."/>
            <person name="Alzari P."/>
            <person name="Mart M."/>
            <person name="Ben-Assaya M."/>
            <person name="Mornico D."/>
            <person name="Santoro M."/>
            <person name="Mart F."/>
            <person name="Giordano W."/>
            <person name="Bogino P."/>
        </authorList>
    </citation>
    <scope>NUCLEOTIDE SEQUENCE [LARGE SCALE GENOMIC DNA]</scope>
    <source>
        <strain evidence="2 3">R30</strain>
    </source>
</reference>
<name>A0AB38T9W0_9HYPH</name>
<protein>
    <submittedName>
        <fullName evidence="2">Uncharacterized protein</fullName>
    </submittedName>
</protein>
<sequence length="350" mass="38106">MLLTSGLLLGLLSSVEASPLFEINSWIGFQNYDATGCIMISPFPDGKTGLAVEMVDSDDITIGVRWIEADYSAIMGQDIPGKLLIDGDPPIEVVGHFVQKDYLRFSSERKGLLKHVFTAGRSMRLDYGDGGWVAAPLRGTTKAVERLTACADKQRTAAQFDPKPSSSQSVDSTPKSDQPSASPFPSFIGDKGSLVNQNSFLSISLGDLITKEKLQAIFPMTDIEFQMYPEDGECTDGCYNIASTDKESFKAFLKVNKNGNLLSYSFSGSSVSDSNGNKSGQPFSEIKVFSEIKCESGYSMMCSTTPDAVQYIDPDISCDLKDALTETADGISFVKDRSCFKITSFFFDKT</sequence>
<feature type="region of interest" description="Disordered" evidence="1">
    <location>
        <begin position="155"/>
        <end position="183"/>
    </location>
</feature>
<dbReference type="AlphaFoldDB" id="A0AB38T9W0"/>
<dbReference type="RefSeq" id="WP_127218525.1">
    <property type="nucleotide sequence ID" value="NZ_CP088147.1"/>
</dbReference>
<gene>
    <name evidence="2" type="ORF">LRP29_30640</name>
</gene>
<accession>A0AB38T9W0</accession>
<keyword evidence="3" id="KW-1185">Reference proteome</keyword>
<feature type="compositionally biased region" description="Polar residues" evidence="1">
    <location>
        <begin position="164"/>
        <end position="183"/>
    </location>
</feature>
<organism evidence="2 3">
    <name type="scientific">Mesorhizobium ciceri</name>
    <dbReference type="NCBI Taxonomy" id="39645"/>
    <lineage>
        <taxon>Bacteria</taxon>
        <taxon>Pseudomonadati</taxon>
        <taxon>Pseudomonadota</taxon>
        <taxon>Alphaproteobacteria</taxon>
        <taxon>Hyphomicrobiales</taxon>
        <taxon>Phyllobacteriaceae</taxon>
        <taxon>Mesorhizobium</taxon>
    </lineage>
</organism>
<proteinExistence type="predicted"/>
<dbReference type="Proteomes" id="UP001060070">
    <property type="component" value="Chromosome"/>
</dbReference>
<evidence type="ECO:0000313" key="3">
    <source>
        <dbReference type="Proteomes" id="UP001060070"/>
    </source>
</evidence>